<evidence type="ECO:0000313" key="1">
    <source>
        <dbReference type="EMBL" id="SCB80189.1"/>
    </source>
</evidence>
<gene>
    <name evidence="1" type="ORF">BC05F1_00282</name>
</gene>
<organism evidence="1 2">
    <name type="scientific">Bacillus wiedmannii</name>
    <dbReference type="NCBI Taxonomy" id="1890302"/>
    <lineage>
        <taxon>Bacteria</taxon>
        <taxon>Bacillati</taxon>
        <taxon>Bacillota</taxon>
        <taxon>Bacilli</taxon>
        <taxon>Bacillales</taxon>
        <taxon>Bacillaceae</taxon>
        <taxon>Bacillus</taxon>
        <taxon>Bacillus cereus group</taxon>
    </lineage>
</organism>
<dbReference type="EMBL" id="FMBE01000005">
    <property type="protein sequence ID" value="SCB80189.1"/>
    <property type="molecule type" value="Genomic_DNA"/>
</dbReference>
<sequence length="25" mass="3000">MEKLFWGLFYKGGYVHKPVDKVEEV</sequence>
<name>A0A1C3ZCS6_9BACI</name>
<proteinExistence type="predicted"/>
<protein>
    <submittedName>
        <fullName evidence="1">Uncharacterized protein</fullName>
    </submittedName>
</protein>
<dbReference type="AlphaFoldDB" id="A0A1C3ZCS6"/>
<dbReference type="Proteomes" id="UP000196052">
    <property type="component" value="Unassembled WGS sequence"/>
</dbReference>
<reference evidence="2" key="1">
    <citation type="submission" date="2016-08" db="EMBL/GenBank/DDBJ databases">
        <authorList>
            <person name="Loux V."/>
            <person name="Rue O."/>
        </authorList>
    </citation>
    <scope>NUCLEOTIDE SEQUENCE [LARGE SCALE GENOMIC DNA]</scope>
    <source>
        <strain evidence="2">INRA Bc05-F1</strain>
    </source>
</reference>
<accession>A0A1C3ZCS6</accession>
<evidence type="ECO:0000313" key="2">
    <source>
        <dbReference type="Proteomes" id="UP000196052"/>
    </source>
</evidence>